<dbReference type="HOGENOM" id="CLU_026621_5_1_2"/>
<accession>G0LHE2</accession>
<dbReference type="Proteomes" id="UP000007954">
    <property type="component" value="Chromosome"/>
</dbReference>
<evidence type="ECO:0000313" key="3">
    <source>
        <dbReference type="Proteomes" id="UP000007954"/>
    </source>
</evidence>
<dbReference type="Pfam" id="PF00149">
    <property type="entry name" value="Metallophos"/>
    <property type="match status" value="1"/>
</dbReference>
<dbReference type="RefSeq" id="WP_014555878.1">
    <property type="nucleotide sequence ID" value="NC_017459.1"/>
</dbReference>
<organism evidence="2 3">
    <name type="scientific">Haloquadratum walsbyi (strain DSM 16854 / JCM 12705 / C23)</name>
    <dbReference type="NCBI Taxonomy" id="768065"/>
    <lineage>
        <taxon>Archaea</taxon>
        <taxon>Methanobacteriati</taxon>
        <taxon>Methanobacteriota</taxon>
        <taxon>Stenosarchaea group</taxon>
        <taxon>Halobacteria</taxon>
        <taxon>Halobacteriales</taxon>
        <taxon>Haloferacaceae</taxon>
        <taxon>Haloquadratum</taxon>
    </lineage>
</organism>
<dbReference type="GO" id="GO:0016787">
    <property type="term" value="F:hydrolase activity"/>
    <property type="evidence" value="ECO:0007669"/>
    <property type="project" value="InterPro"/>
</dbReference>
<dbReference type="AlphaFoldDB" id="G0LHE2"/>
<dbReference type="KEGG" id="hwc:Hqrw_2305"/>
<proteinExistence type="predicted"/>
<dbReference type="OrthoDB" id="11638at2157"/>
<dbReference type="Gene3D" id="3.60.21.10">
    <property type="match status" value="1"/>
</dbReference>
<feature type="domain" description="Calcineurin-like phosphoesterase" evidence="1">
    <location>
        <begin position="8"/>
        <end position="226"/>
    </location>
</feature>
<dbReference type="PANTHER" id="PTHR30337:SF0">
    <property type="entry name" value="NUCLEASE SBCCD SUBUNIT D"/>
    <property type="match status" value="1"/>
</dbReference>
<dbReference type="InterPro" id="IPR050535">
    <property type="entry name" value="DNA_Repair-Maintenance_Comp"/>
</dbReference>
<protein>
    <submittedName>
        <fullName evidence="2">Metallophosphoesterase domain protein</fullName>
    </submittedName>
</protein>
<dbReference type="SUPFAM" id="SSF56300">
    <property type="entry name" value="Metallo-dependent phosphatases"/>
    <property type="match status" value="1"/>
</dbReference>
<dbReference type="InterPro" id="IPR004843">
    <property type="entry name" value="Calcineurin-like_PHP"/>
</dbReference>
<reference evidence="2 3" key="1">
    <citation type="journal article" date="2011" name="PLoS ONE">
        <title>Haloquadratum walsbyi: limited diversity in a global pond.</title>
        <authorList>
            <person name="Dyall-Smith M."/>
            <person name="Pfeiffer F."/>
            <person name="Klee K."/>
            <person name="Palm P."/>
            <person name="Gross K."/>
            <person name="Schuster S.C."/>
            <person name="Rampp M."/>
            <person name="Oesterhelt D."/>
        </authorList>
    </citation>
    <scope>NUCLEOTIDE SEQUENCE [LARGE SCALE GENOMIC DNA]</scope>
    <source>
        <strain evidence="3">DSM 16854 / JCM 12705 / C23</strain>
    </source>
</reference>
<sequence>MSSKQNTTFAHISDAHIGHRQYNVKKRRDDMQLSFLSAAVEAIDRGVDFAVFSGDLFHNKDVDALALSDAERCLDEFQTENDNEDDIPVVAIQGNHDDNLYKEDLGWLEYLHQQGKLIFLEADFGDTETFEPHDPDNKGTSAGFVDFDDVRVFGVQYLGRRLENHLDDVVEGIQAANERYGEPGYTVLLGHFGIEGQVPKMSGLEYSKLEPLREMVDYFGVGHLHTQYSIADWVYSPGSLEVHSIREDSNDLGYYTVTTTNDGLEPEHHLAKRRPFYTVEFSVDGYESPDELAQDFDQQVEAEVPNLRETQDREQFRGRGERRNPVVYLRLTGLLEFSRSRLDMDVLKGSIEERMDPIHIEPNDAMETRDAISVLENIDDGKDAVTDEYGQIDRDKLERRVFEQLVDGHPKFGDCPEEIASVLQSVKRRHLAGEPIDAVSDMIQEERRELFSVEGGDSA</sequence>
<dbReference type="EMBL" id="FR746099">
    <property type="protein sequence ID" value="CCC40176.1"/>
    <property type="molecule type" value="Genomic_DNA"/>
</dbReference>
<evidence type="ECO:0000313" key="2">
    <source>
        <dbReference type="EMBL" id="CCC40176.1"/>
    </source>
</evidence>
<gene>
    <name evidence="2" type="ordered locus">Hqrw_2305</name>
</gene>
<dbReference type="GeneID" id="12447021"/>
<evidence type="ECO:0000259" key="1">
    <source>
        <dbReference type="Pfam" id="PF00149"/>
    </source>
</evidence>
<dbReference type="PANTHER" id="PTHR30337">
    <property type="entry name" value="COMPONENT OF ATP-DEPENDENT DSDNA EXONUCLEASE"/>
    <property type="match status" value="1"/>
</dbReference>
<dbReference type="InterPro" id="IPR029052">
    <property type="entry name" value="Metallo-depent_PP-like"/>
</dbReference>
<name>G0LHE2_HALWC</name>